<reference evidence="1" key="1">
    <citation type="journal article" date="2014" name="Int. J. Syst. Evol. Microbiol.">
        <title>Complete genome sequence of Corynebacterium casei LMG S-19264T (=DSM 44701T), isolated from a smear-ripened cheese.</title>
        <authorList>
            <consortium name="US DOE Joint Genome Institute (JGI-PGF)"/>
            <person name="Walter F."/>
            <person name="Albersmeier A."/>
            <person name="Kalinowski J."/>
            <person name="Ruckert C."/>
        </authorList>
    </citation>
    <scope>NUCLEOTIDE SEQUENCE</scope>
    <source>
        <strain evidence="1">CGMCC 1.12698</strain>
    </source>
</reference>
<gene>
    <name evidence="1" type="ORF">GCM10007140_11490</name>
</gene>
<dbReference type="SUPFAM" id="SSF52309">
    <property type="entry name" value="N-(deoxy)ribosyltransferase-like"/>
    <property type="match status" value="1"/>
</dbReference>
<name>A0A917ANP9_9BACI</name>
<organism evidence="1 2">
    <name type="scientific">Priestia taiwanensis</name>
    <dbReference type="NCBI Taxonomy" id="1347902"/>
    <lineage>
        <taxon>Bacteria</taxon>
        <taxon>Bacillati</taxon>
        <taxon>Bacillota</taxon>
        <taxon>Bacilli</taxon>
        <taxon>Bacillales</taxon>
        <taxon>Bacillaceae</taxon>
        <taxon>Priestia</taxon>
    </lineage>
</organism>
<keyword evidence="2" id="KW-1185">Reference proteome</keyword>
<evidence type="ECO:0000313" key="2">
    <source>
        <dbReference type="Proteomes" id="UP000605259"/>
    </source>
</evidence>
<dbReference type="Pfam" id="PF05014">
    <property type="entry name" value="Nuc_deoxyrib_tr"/>
    <property type="match status" value="1"/>
</dbReference>
<evidence type="ECO:0000313" key="1">
    <source>
        <dbReference type="EMBL" id="GGE62909.1"/>
    </source>
</evidence>
<comment type="caution">
    <text evidence="1">The sequence shown here is derived from an EMBL/GenBank/DDBJ whole genome shotgun (WGS) entry which is preliminary data.</text>
</comment>
<dbReference type="AlphaFoldDB" id="A0A917ANP9"/>
<dbReference type="InterPro" id="IPR007710">
    <property type="entry name" value="Nucleoside_deoxyribTrfase"/>
</dbReference>
<proteinExistence type="predicted"/>
<reference evidence="1" key="2">
    <citation type="submission" date="2020-09" db="EMBL/GenBank/DDBJ databases">
        <authorList>
            <person name="Sun Q."/>
            <person name="Zhou Y."/>
        </authorList>
    </citation>
    <scope>NUCLEOTIDE SEQUENCE</scope>
    <source>
        <strain evidence="1">CGMCC 1.12698</strain>
    </source>
</reference>
<dbReference type="Proteomes" id="UP000605259">
    <property type="component" value="Unassembled WGS sequence"/>
</dbReference>
<evidence type="ECO:0008006" key="3">
    <source>
        <dbReference type="Google" id="ProtNLM"/>
    </source>
</evidence>
<dbReference type="EMBL" id="BMFK01000001">
    <property type="protein sequence ID" value="GGE62909.1"/>
    <property type="molecule type" value="Genomic_DNA"/>
</dbReference>
<sequence length="126" mass="14395">MKFYIASSLQNKEQVQLLSTRLIEIGHTHTYDWTRNNRASTIEELSRIGELERKAVREADYLIILLPAGKGSHIEMGIAVGLDKPVYILSPNEDVYDVSLTSTFYHLPQVQIIIGRLEELLVTLKR</sequence>
<dbReference type="Gene3D" id="3.40.50.450">
    <property type="match status" value="1"/>
</dbReference>
<accession>A0A917ANP9</accession>
<protein>
    <recommendedName>
        <fullName evidence="3">Group-specific protein</fullName>
    </recommendedName>
</protein>
<dbReference type="RefSeq" id="WP_188387441.1">
    <property type="nucleotide sequence ID" value="NZ_BMFK01000001.1"/>
</dbReference>